<gene>
    <name evidence="10" type="ORF">XYLVIOL_LOCUS4387</name>
</gene>
<protein>
    <recommendedName>
        <fullName evidence="7">Complex III assembly factor LYRM7</fullName>
    </recommendedName>
    <alternativeName>
        <fullName evidence="8">LYR motif-containing protein 7</fullName>
    </alternativeName>
</protein>
<evidence type="ECO:0000256" key="8">
    <source>
        <dbReference type="ARBA" id="ARBA00031830"/>
    </source>
</evidence>
<evidence type="ECO:0000256" key="6">
    <source>
        <dbReference type="ARBA" id="ARBA00025809"/>
    </source>
</evidence>
<organism evidence="10 11">
    <name type="scientific">Xylocopa violacea</name>
    <name type="common">Violet carpenter bee</name>
    <name type="synonym">Apis violacea</name>
    <dbReference type="NCBI Taxonomy" id="135666"/>
    <lineage>
        <taxon>Eukaryota</taxon>
        <taxon>Metazoa</taxon>
        <taxon>Ecdysozoa</taxon>
        <taxon>Arthropoda</taxon>
        <taxon>Hexapoda</taxon>
        <taxon>Insecta</taxon>
        <taxon>Pterygota</taxon>
        <taxon>Neoptera</taxon>
        <taxon>Endopterygota</taxon>
        <taxon>Hymenoptera</taxon>
        <taxon>Apocrita</taxon>
        <taxon>Aculeata</taxon>
        <taxon>Apoidea</taxon>
        <taxon>Anthophila</taxon>
        <taxon>Apidae</taxon>
        <taxon>Xylocopa</taxon>
        <taxon>Xylocopa</taxon>
    </lineage>
</organism>
<name>A0ABP1NJJ9_XYLVO</name>
<feature type="domain" description="Complex 1 LYR protein" evidence="9">
    <location>
        <begin position="7"/>
        <end position="63"/>
    </location>
</feature>
<keyword evidence="11" id="KW-1185">Reference proteome</keyword>
<evidence type="ECO:0000256" key="7">
    <source>
        <dbReference type="ARBA" id="ARBA00026165"/>
    </source>
</evidence>
<comment type="subunit">
    <text evidence="6">Interacts with UQCRFS1.</text>
</comment>
<dbReference type="PANTHER" id="PTHR46749">
    <property type="entry name" value="COMPLEX III ASSEMBLY FACTOR LYRM7"/>
    <property type="match status" value="1"/>
</dbReference>
<sequence length="124" mass="14436">MADNLRQKVLHVFKKLHRTRMNTFQGDEHALKVTRNKINEEYKKYKNVTNPAAIEELNKFAEEVEHEIRTTVIQAVETEPGRFALRITPDTALVDNVPYKDCDILKNNKNQDLSTSTPKSERKK</sequence>
<dbReference type="CDD" id="cd20267">
    <property type="entry name" value="Complex1_LYR_LYRM7"/>
    <property type="match status" value="1"/>
</dbReference>
<evidence type="ECO:0000256" key="5">
    <source>
        <dbReference type="ARBA" id="ARBA00025430"/>
    </source>
</evidence>
<dbReference type="PANTHER" id="PTHR46749:SF1">
    <property type="entry name" value="COMPLEX III ASSEMBLY FACTOR LYRM7"/>
    <property type="match status" value="1"/>
</dbReference>
<dbReference type="Proteomes" id="UP001642520">
    <property type="component" value="Unassembled WGS sequence"/>
</dbReference>
<dbReference type="Pfam" id="PF05347">
    <property type="entry name" value="Complex1_LYR"/>
    <property type="match status" value="1"/>
</dbReference>
<dbReference type="InterPro" id="IPR008011">
    <property type="entry name" value="Complex1_LYR_dom"/>
</dbReference>
<dbReference type="EMBL" id="CAXAJV020001290">
    <property type="protein sequence ID" value="CAL7940238.1"/>
    <property type="molecule type" value="Genomic_DNA"/>
</dbReference>
<comment type="caution">
    <text evidence="10">The sequence shown here is derived from an EMBL/GenBank/DDBJ whole genome shotgun (WGS) entry which is preliminary data.</text>
</comment>
<comment type="function">
    <text evidence="5">Assembly factor required for Rieske Fe-S protein UQCRFS1 incorporation into the cytochrome b-c1 (CIII) complex. Functions as a chaperone, binding to this subunit within the mitochondrial matrix and stabilizing it prior to its translocation and insertion into the late CIII dimeric intermediate within the mitochondrial inner membrane.</text>
</comment>
<dbReference type="InterPro" id="IPR050435">
    <property type="entry name" value="MZM1/LYRM7"/>
</dbReference>
<comment type="subcellular location">
    <subcellularLocation>
        <location evidence="1">Mitochondrion matrix</location>
    </subcellularLocation>
</comment>
<evidence type="ECO:0000313" key="10">
    <source>
        <dbReference type="EMBL" id="CAL7940238.1"/>
    </source>
</evidence>
<keyword evidence="4" id="KW-0143">Chaperone</keyword>
<dbReference type="InterPro" id="IPR045298">
    <property type="entry name" value="Complex1_LYR_LYRM7"/>
</dbReference>
<comment type="similarity">
    <text evidence="2">Belongs to the complex I LYR family.</text>
</comment>
<keyword evidence="3" id="KW-0496">Mitochondrion</keyword>
<evidence type="ECO:0000259" key="9">
    <source>
        <dbReference type="Pfam" id="PF05347"/>
    </source>
</evidence>
<reference evidence="10 11" key="1">
    <citation type="submission" date="2024-08" db="EMBL/GenBank/DDBJ databases">
        <authorList>
            <person name="Will J Nash"/>
            <person name="Angela Man"/>
            <person name="Seanna McTaggart"/>
            <person name="Kendall Baker"/>
            <person name="Tom Barker"/>
            <person name="Leah Catchpole"/>
            <person name="Alex Durrant"/>
            <person name="Karim Gharbi"/>
            <person name="Naomi Irish"/>
            <person name="Gemy Kaithakottil"/>
            <person name="Debby Ku"/>
            <person name="Aaliyah Providence"/>
            <person name="Felix Shaw"/>
            <person name="David Swarbreck"/>
            <person name="Chris Watkins"/>
            <person name="Ann M. McCartney"/>
            <person name="Giulio Formenti"/>
            <person name="Alice Mouton"/>
            <person name="Noel Vella"/>
            <person name="Bjorn M von Reumont"/>
            <person name="Adriana Vella"/>
            <person name="Wilfried Haerty"/>
        </authorList>
    </citation>
    <scope>NUCLEOTIDE SEQUENCE [LARGE SCALE GENOMIC DNA]</scope>
</reference>
<evidence type="ECO:0000256" key="4">
    <source>
        <dbReference type="ARBA" id="ARBA00023186"/>
    </source>
</evidence>
<evidence type="ECO:0000256" key="1">
    <source>
        <dbReference type="ARBA" id="ARBA00004305"/>
    </source>
</evidence>
<accession>A0ABP1NJJ9</accession>
<evidence type="ECO:0000256" key="3">
    <source>
        <dbReference type="ARBA" id="ARBA00023128"/>
    </source>
</evidence>
<evidence type="ECO:0000256" key="2">
    <source>
        <dbReference type="ARBA" id="ARBA00009508"/>
    </source>
</evidence>
<proteinExistence type="inferred from homology"/>
<evidence type="ECO:0000313" key="11">
    <source>
        <dbReference type="Proteomes" id="UP001642520"/>
    </source>
</evidence>